<dbReference type="AlphaFoldDB" id="A0A2U3Q926"/>
<protein>
    <submittedName>
        <fullName evidence="1">Uncharacterized protein</fullName>
    </submittedName>
</protein>
<evidence type="ECO:0000313" key="1">
    <source>
        <dbReference type="EMBL" id="SPP97876.1"/>
    </source>
</evidence>
<evidence type="ECO:0000313" key="2">
    <source>
        <dbReference type="Proteomes" id="UP000246085"/>
    </source>
</evidence>
<reference evidence="1 2" key="1">
    <citation type="submission" date="2018-03" db="EMBL/GenBank/DDBJ databases">
        <authorList>
            <person name="Gully D."/>
        </authorList>
    </citation>
    <scope>NUCLEOTIDE SEQUENCE [LARGE SCALE GENOMIC DNA]</scope>
    <source>
        <strain evidence="1">ORS3257</strain>
    </source>
</reference>
<dbReference type="EMBL" id="LS398110">
    <property type="protein sequence ID" value="SPP97876.1"/>
    <property type="molecule type" value="Genomic_DNA"/>
</dbReference>
<organism evidence="1 2">
    <name type="scientific">Bradyrhizobium vignae</name>
    <dbReference type="NCBI Taxonomy" id="1549949"/>
    <lineage>
        <taxon>Bacteria</taxon>
        <taxon>Pseudomonadati</taxon>
        <taxon>Pseudomonadota</taxon>
        <taxon>Alphaproteobacteria</taxon>
        <taxon>Hyphomicrobiales</taxon>
        <taxon>Nitrobacteraceae</taxon>
        <taxon>Bradyrhizobium</taxon>
    </lineage>
</organism>
<sequence length="103" mass="11291">MASMVASGLGLDRAVGTALVRLVANSIRQRVDNQVTETSAKIIDFRTYRAGRLARSERVPDDIYSTAVLTALTTACHLWTFLAWDPFALLGAPAPKQEPQEYP</sequence>
<proteinExistence type="predicted"/>
<dbReference type="KEGG" id="bvz:BRAD3257_7027"/>
<dbReference type="Proteomes" id="UP000246085">
    <property type="component" value="Chromosome BRAD3257"/>
</dbReference>
<name>A0A2U3Q926_9BRAD</name>
<accession>A0A2U3Q926</accession>
<gene>
    <name evidence="1" type="ORF">BRAD3257_7027</name>
</gene>